<dbReference type="Gramene" id="OGLUM01G18290.1">
    <property type="protein sequence ID" value="OGLUM01G18290.1"/>
    <property type="gene ID" value="OGLUM01G18290"/>
</dbReference>
<dbReference type="EnsemblPlants" id="OGLUM01G18290.1">
    <property type="protein sequence ID" value="OGLUM01G18290.1"/>
    <property type="gene ID" value="OGLUM01G18290"/>
</dbReference>
<accession>A0A0D9Y8P9</accession>
<feature type="compositionally biased region" description="Pro residues" evidence="1">
    <location>
        <begin position="29"/>
        <end position="48"/>
    </location>
</feature>
<evidence type="ECO:0000256" key="1">
    <source>
        <dbReference type="SAM" id="MobiDB-lite"/>
    </source>
</evidence>
<organism evidence="2">
    <name type="scientific">Oryza glumipatula</name>
    <dbReference type="NCBI Taxonomy" id="40148"/>
    <lineage>
        <taxon>Eukaryota</taxon>
        <taxon>Viridiplantae</taxon>
        <taxon>Streptophyta</taxon>
        <taxon>Embryophyta</taxon>
        <taxon>Tracheophyta</taxon>
        <taxon>Spermatophyta</taxon>
        <taxon>Magnoliopsida</taxon>
        <taxon>Liliopsida</taxon>
        <taxon>Poales</taxon>
        <taxon>Poaceae</taxon>
        <taxon>BOP clade</taxon>
        <taxon>Oryzoideae</taxon>
        <taxon>Oryzeae</taxon>
        <taxon>Oryzinae</taxon>
        <taxon>Oryza</taxon>
    </lineage>
</organism>
<evidence type="ECO:0000313" key="2">
    <source>
        <dbReference type="EnsemblPlants" id="OGLUM01G18290.1"/>
    </source>
</evidence>
<sequence length="97" mass="9892">MGCDVLAWVGPSPTSGLRNAPSLVRCPISPRPRPPVSSAPRPLRPPPALRRDAADPHPASGGAGLHPVTASRSAGAGHVLLLPPISSPVRAPELVKP</sequence>
<dbReference type="Proteomes" id="UP000026961">
    <property type="component" value="Chromosome 1"/>
</dbReference>
<feature type="region of interest" description="Disordered" evidence="1">
    <location>
        <begin position="1"/>
        <end position="71"/>
    </location>
</feature>
<dbReference type="HOGENOM" id="CLU_2350310_0_0_1"/>
<proteinExistence type="predicted"/>
<dbReference type="AlphaFoldDB" id="A0A0D9Y8P9"/>
<name>A0A0D9Y8P9_9ORYZ</name>
<keyword evidence="3" id="KW-1185">Reference proteome</keyword>
<reference evidence="2" key="1">
    <citation type="submission" date="2013-08" db="EMBL/GenBank/DDBJ databases">
        <title>Oryza genome evolution.</title>
        <authorList>
            <person name="Wing R.A."/>
            <person name="Panaud O."/>
            <person name="Oliveira A.C."/>
        </authorList>
    </citation>
    <scope>NUCLEOTIDE SEQUENCE</scope>
</reference>
<reference evidence="2" key="2">
    <citation type="submission" date="2015-04" db="UniProtKB">
        <authorList>
            <consortium name="EnsemblPlants"/>
        </authorList>
    </citation>
    <scope>IDENTIFICATION</scope>
</reference>
<reference evidence="2" key="3">
    <citation type="submission" date="2018-05" db="EMBL/GenBank/DDBJ databases">
        <title>OgluRS3 (Oryza glumaepatula Reference Sequence Version 3).</title>
        <authorList>
            <person name="Zhang J."/>
            <person name="Kudrna D."/>
            <person name="Lee S."/>
            <person name="Talag J."/>
            <person name="Welchert J."/>
            <person name="Wing R.A."/>
        </authorList>
    </citation>
    <scope>NUCLEOTIDE SEQUENCE [LARGE SCALE GENOMIC DNA]</scope>
</reference>
<evidence type="ECO:0000313" key="3">
    <source>
        <dbReference type="Proteomes" id="UP000026961"/>
    </source>
</evidence>
<protein>
    <submittedName>
        <fullName evidence="2">Uncharacterized protein</fullName>
    </submittedName>
</protein>